<gene>
    <name evidence="2" type="primary">AVEN_114960_1</name>
    <name evidence="2" type="ORF">CEXT_346251</name>
</gene>
<dbReference type="Gene3D" id="1.20.890.10">
    <property type="entry name" value="cAMP-dependent protein kinase regulatory subunit, dimerization-anchoring domain"/>
    <property type="match status" value="1"/>
</dbReference>
<dbReference type="CDD" id="cd22966">
    <property type="entry name" value="DD_DYDC-like"/>
    <property type="match status" value="1"/>
</dbReference>
<dbReference type="Pfam" id="PF05186">
    <property type="entry name" value="Dpy-30"/>
    <property type="match status" value="1"/>
</dbReference>
<proteinExistence type="predicted"/>
<protein>
    <submittedName>
        <fullName evidence="2">Uncharacterized protein</fullName>
    </submittedName>
</protein>
<evidence type="ECO:0000313" key="2">
    <source>
        <dbReference type="EMBL" id="GIY02927.1"/>
    </source>
</evidence>
<sequence length="168" mass="19235">MEETTGIDIDYMKTSIGNYLSQALTELCTRHPERPIEYMAYYLIALHEKELELQKDQQRRKKKRIDVCEGLYDPQVKESSADILRPSASDIPDRRMTAPILIDVTTHLDEAIAQLIIAEEDNNEFTAQVHDEMPHAFEVDVEDQEEAIKASSKVSMVQPPTDDQIESD</sequence>
<reference evidence="2 3" key="1">
    <citation type="submission" date="2021-06" db="EMBL/GenBank/DDBJ databases">
        <title>Caerostris extrusa draft genome.</title>
        <authorList>
            <person name="Kono N."/>
            <person name="Arakawa K."/>
        </authorList>
    </citation>
    <scope>NUCLEOTIDE SEQUENCE [LARGE SCALE GENOMIC DNA]</scope>
</reference>
<dbReference type="EMBL" id="BPLR01005522">
    <property type="protein sequence ID" value="GIY02927.1"/>
    <property type="molecule type" value="Genomic_DNA"/>
</dbReference>
<dbReference type="InterPro" id="IPR007858">
    <property type="entry name" value="Dpy-30_motif"/>
</dbReference>
<evidence type="ECO:0000313" key="3">
    <source>
        <dbReference type="Proteomes" id="UP001054945"/>
    </source>
</evidence>
<comment type="caution">
    <text evidence="2">The sequence shown here is derived from an EMBL/GenBank/DDBJ whole genome shotgun (WGS) entry which is preliminary data.</text>
</comment>
<dbReference type="Proteomes" id="UP001054945">
    <property type="component" value="Unassembled WGS sequence"/>
</dbReference>
<accession>A0AAV4Q3Z7</accession>
<keyword evidence="3" id="KW-1185">Reference proteome</keyword>
<dbReference type="AlphaFoldDB" id="A0AAV4Q3Z7"/>
<feature type="region of interest" description="Disordered" evidence="1">
    <location>
        <begin position="143"/>
        <end position="168"/>
    </location>
</feature>
<dbReference type="InterPro" id="IPR049630">
    <property type="entry name" value="DYDC-like_DD"/>
</dbReference>
<name>A0AAV4Q3Z7_CAEEX</name>
<organism evidence="2 3">
    <name type="scientific">Caerostris extrusa</name>
    <name type="common">Bark spider</name>
    <name type="synonym">Caerostris bankana</name>
    <dbReference type="NCBI Taxonomy" id="172846"/>
    <lineage>
        <taxon>Eukaryota</taxon>
        <taxon>Metazoa</taxon>
        <taxon>Ecdysozoa</taxon>
        <taxon>Arthropoda</taxon>
        <taxon>Chelicerata</taxon>
        <taxon>Arachnida</taxon>
        <taxon>Araneae</taxon>
        <taxon>Araneomorphae</taxon>
        <taxon>Entelegynae</taxon>
        <taxon>Araneoidea</taxon>
        <taxon>Araneidae</taxon>
        <taxon>Caerostris</taxon>
    </lineage>
</organism>
<evidence type="ECO:0000256" key="1">
    <source>
        <dbReference type="SAM" id="MobiDB-lite"/>
    </source>
</evidence>